<evidence type="ECO:0000313" key="10">
    <source>
        <dbReference type="Proteomes" id="UP000001514"/>
    </source>
</evidence>
<reference evidence="9 10" key="1">
    <citation type="journal article" date="2011" name="Science">
        <title>The Selaginella genome identifies genetic changes associated with the evolution of vascular plants.</title>
        <authorList>
            <person name="Banks J.A."/>
            <person name="Nishiyama T."/>
            <person name="Hasebe M."/>
            <person name="Bowman J.L."/>
            <person name="Gribskov M."/>
            <person name="dePamphilis C."/>
            <person name="Albert V.A."/>
            <person name="Aono N."/>
            <person name="Aoyama T."/>
            <person name="Ambrose B.A."/>
            <person name="Ashton N.W."/>
            <person name="Axtell M.J."/>
            <person name="Barker E."/>
            <person name="Barker M.S."/>
            <person name="Bennetzen J.L."/>
            <person name="Bonawitz N.D."/>
            <person name="Chapple C."/>
            <person name="Cheng C."/>
            <person name="Correa L.G."/>
            <person name="Dacre M."/>
            <person name="DeBarry J."/>
            <person name="Dreyer I."/>
            <person name="Elias M."/>
            <person name="Engstrom E.M."/>
            <person name="Estelle M."/>
            <person name="Feng L."/>
            <person name="Finet C."/>
            <person name="Floyd S.K."/>
            <person name="Frommer W.B."/>
            <person name="Fujita T."/>
            <person name="Gramzow L."/>
            <person name="Gutensohn M."/>
            <person name="Harholt J."/>
            <person name="Hattori M."/>
            <person name="Heyl A."/>
            <person name="Hirai T."/>
            <person name="Hiwatashi Y."/>
            <person name="Ishikawa M."/>
            <person name="Iwata M."/>
            <person name="Karol K.G."/>
            <person name="Koehler B."/>
            <person name="Kolukisaoglu U."/>
            <person name="Kubo M."/>
            <person name="Kurata T."/>
            <person name="Lalonde S."/>
            <person name="Li K."/>
            <person name="Li Y."/>
            <person name="Litt A."/>
            <person name="Lyons E."/>
            <person name="Manning G."/>
            <person name="Maruyama T."/>
            <person name="Michael T.P."/>
            <person name="Mikami K."/>
            <person name="Miyazaki S."/>
            <person name="Morinaga S."/>
            <person name="Murata T."/>
            <person name="Mueller-Roeber B."/>
            <person name="Nelson D.R."/>
            <person name="Obara M."/>
            <person name="Oguri Y."/>
            <person name="Olmstead R.G."/>
            <person name="Onodera N."/>
            <person name="Petersen B.L."/>
            <person name="Pils B."/>
            <person name="Prigge M."/>
            <person name="Rensing S.A."/>
            <person name="Riano-Pachon D.M."/>
            <person name="Roberts A.W."/>
            <person name="Sato Y."/>
            <person name="Scheller H.V."/>
            <person name="Schulz B."/>
            <person name="Schulz C."/>
            <person name="Shakirov E.V."/>
            <person name="Shibagaki N."/>
            <person name="Shinohara N."/>
            <person name="Shippen D.E."/>
            <person name="Soerensen I."/>
            <person name="Sotooka R."/>
            <person name="Sugimoto N."/>
            <person name="Sugita M."/>
            <person name="Sumikawa N."/>
            <person name="Tanurdzic M."/>
            <person name="Theissen G."/>
            <person name="Ulvskov P."/>
            <person name="Wakazuki S."/>
            <person name="Weng J.K."/>
            <person name="Willats W.W."/>
            <person name="Wipf D."/>
            <person name="Wolf P.G."/>
            <person name="Yang L."/>
            <person name="Zimmer A.D."/>
            <person name="Zhu Q."/>
            <person name="Mitros T."/>
            <person name="Hellsten U."/>
            <person name="Loque D."/>
            <person name="Otillar R."/>
            <person name="Salamov A."/>
            <person name="Schmutz J."/>
            <person name="Shapiro H."/>
            <person name="Lindquist E."/>
            <person name="Lucas S."/>
            <person name="Rokhsar D."/>
            <person name="Grigoriev I.V."/>
        </authorList>
    </citation>
    <scope>NUCLEOTIDE SEQUENCE [LARGE SCALE GENOMIC DNA]</scope>
</reference>
<evidence type="ECO:0000256" key="7">
    <source>
        <dbReference type="PIRSR" id="PIRSR000862-1"/>
    </source>
</evidence>
<dbReference type="PIRSF" id="PIRSF000862">
    <property type="entry name" value="Steryl_ester_lip"/>
    <property type="match status" value="1"/>
</dbReference>
<keyword evidence="5" id="KW-0443">Lipid metabolism</keyword>
<dbReference type="Proteomes" id="UP000001514">
    <property type="component" value="Unassembled WGS sequence"/>
</dbReference>
<keyword evidence="2" id="KW-0732">Signal</keyword>
<dbReference type="Pfam" id="PF04083">
    <property type="entry name" value="Abhydro_lipase"/>
    <property type="match status" value="1"/>
</dbReference>
<evidence type="ECO:0000256" key="6">
    <source>
        <dbReference type="ARBA" id="ARBA00023180"/>
    </source>
</evidence>
<dbReference type="PANTHER" id="PTHR11005">
    <property type="entry name" value="LYSOSOMAL ACID LIPASE-RELATED"/>
    <property type="match status" value="1"/>
</dbReference>
<feature type="active site" description="Charge relay system" evidence="7">
    <location>
        <position position="342"/>
    </location>
</feature>
<evidence type="ECO:0000256" key="1">
    <source>
        <dbReference type="ARBA" id="ARBA00010701"/>
    </source>
</evidence>
<dbReference type="ESTHER" id="selml-d8t7a3">
    <property type="family name" value="Acidic_Lipase"/>
</dbReference>
<keyword evidence="3" id="KW-0378">Hydrolase</keyword>
<dbReference type="Gramene" id="EFJ19867">
    <property type="protein sequence ID" value="EFJ19867"/>
    <property type="gene ID" value="SELMODRAFT_177317"/>
</dbReference>
<evidence type="ECO:0000256" key="4">
    <source>
        <dbReference type="ARBA" id="ARBA00022963"/>
    </source>
</evidence>
<dbReference type="GO" id="GO:0006629">
    <property type="term" value="P:lipid metabolic process"/>
    <property type="evidence" value="ECO:0000318"/>
    <property type="project" value="GO_Central"/>
</dbReference>
<evidence type="ECO:0000256" key="2">
    <source>
        <dbReference type="ARBA" id="ARBA00022729"/>
    </source>
</evidence>
<dbReference type="KEGG" id="smo:SELMODRAFT_177317"/>
<dbReference type="InParanoid" id="D8S6T8"/>
<dbReference type="InterPro" id="IPR006693">
    <property type="entry name" value="AB_hydrolase_lipase"/>
</dbReference>
<dbReference type="SUPFAM" id="SSF53474">
    <property type="entry name" value="alpha/beta-Hydrolases"/>
    <property type="match status" value="1"/>
</dbReference>
<accession>D8S6T8</accession>
<feature type="domain" description="Partial AB-hydrolase lipase" evidence="8">
    <location>
        <begin position="12"/>
        <end position="67"/>
    </location>
</feature>
<name>D8S6T8_SELML</name>
<dbReference type="OrthoDB" id="9974421at2759"/>
<dbReference type="EMBL" id="GL377604">
    <property type="protein sequence ID" value="EFJ19867.1"/>
    <property type="molecule type" value="Genomic_DNA"/>
</dbReference>
<dbReference type="HOGENOM" id="CLU_010974_1_1_1"/>
<gene>
    <name evidence="9" type="ORF">SELMODRAFT_177317</name>
</gene>
<evidence type="ECO:0000313" key="9">
    <source>
        <dbReference type="EMBL" id="EFJ19867.1"/>
    </source>
</evidence>
<evidence type="ECO:0000259" key="8">
    <source>
        <dbReference type="Pfam" id="PF04083"/>
    </source>
</evidence>
<keyword evidence="10" id="KW-1185">Reference proteome</keyword>
<dbReference type="Gene3D" id="3.40.50.1820">
    <property type="entry name" value="alpha/beta hydrolase"/>
    <property type="match status" value="1"/>
</dbReference>
<dbReference type="eggNOG" id="KOG2624">
    <property type="taxonomic scope" value="Eukaryota"/>
</dbReference>
<dbReference type="GO" id="GO:0016298">
    <property type="term" value="F:lipase activity"/>
    <property type="evidence" value="ECO:0000318"/>
    <property type="project" value="GO_Central"/>
</dbReference>
<dbReference type="InterPro" id="IPR029058">
    <property type="entry name" value="AB_hydrolase_fold"/>
</dbReference>
<organism evidence="10">
    <name type="scientific">Selaginella moellendorffii</name>
    <name type="common">Spikemoss</name>
    <dbReference type="NCBI Taxonomy" id="88036"/>
    <lineage>
        <taxon>Eukaryota</taxon>
        <taxon>Viridiplantae</taxon>
        <taxon>Streptophyta</taxon>
        <taxon>Embryophyta</taxon>
        <taxon>Tracheophyta</taxon>
        <taxon>Lycopodiopsida</taxon>
        <taxon>Selaginellales</taxon>
        <taxon>Selaginellaceae</taxon>
        <taxon>Selaginella</taxon>
    </lineage>
</organism>
<dbReference type="GO" id="GO:0016042">
    <property type="term" value="P:lipid catabolic process"/>
    <property type="evidence" value="ECO:0007669"/>
    <property type="project" value="UniProtKB-KW"/>
</dbReference>
<evidence type="ECO:0000256" key="3">
    <source>
        <dbReference type="ARBA" id="ARBA00022801"/>
    </source>
</evidence>
<evidence type="ECO:0000256" key="5">
    <source>
        <dbReference type="ARBA" id="ARBA00023098"/>
    </source>
</evidence>
<comment type="similarity">
    <text evidence="1">Belongs to the AB hydrolase superfamily. Lipase family.</text>
</comment>
<keyword evidence="4" id="KW-0442">Lipid degradation</keyword>
<dbReference type="OMA" id="HLHFIWG"/>
<feature type="active site" description="Nucleophile" evidence="7">
    <location>
        <position position="143"/>
    </location>
</feature>
<feature type="active site" description="Charge relay system" evidence="7">
    <location>
        <position position="312"/>
    </location>
</feature>
<dbReference type="InterPro" id="IPR025483">
    <property type="entry name" value="Lipase_euk"/>
</dbReference>
<keyword evidence="6" id="KW-0325">Glycoprotein</keyword>
<proteinExistence type="inferred from homology"/>
<sequence length="365" mass="40924">MQAVTRSDGICKELVAPHGFHCEEFMIQTQDGYLLGLQRVYRKIQKSGRTVILYHGIDNGGDIWLLNPPRQSLALMLANRGHEVWIPNTRTSTYSYGHVSLSKDDKMYWDWSLDELVNYDLPAVVEQVTAKSETQKVDFVAYSQSSQALLGAFSEGKLVDQISKAVMIAPVAYVSHTTSPIALIATRFNLGLVLVGLNIYEFNPRSTSGAKILETLCVTVNICESDILSLITGPNCCVDDTRMGFINKYELQSTSVKNWNHLGQLFQKKSFTKFDYGEKENQERYGTKGVPEYLPSRIPTDIPMMLIHGGKDALADPDDVHRLLGELKQTPEKVLFLPHYAHFDFVLGTSASKDVYEGIVNFLES</sequence>
<protein>
    <recommendedName>
        <fullName evidence="8">Partial AB-hydrolase lipase domain-containing protein</fullName>
    </recommendedName>
</protein>
<dbReference type="AlphaFoldDB" id="D8S6T8"/>
<dbReference type="FunFam" id="3.40.50.1820:FF:000057">
    <property type="entry name" value="Lipase"/>
    <property type="match status" value="1"/>
</dbReference>